<feature type="region of interest" description="Disordered" evidence="1">
    <location>
        <begin position="145"/>
        <end position="200"/>
    </location>
</feature>
<dbReference type="AlphaFoldDB" id="A0A6A4H1E6"/>
<protein>
    <submittedName>
        <fullName evidence="2">Uncharacterized protein</fullName>
    </submittedName>
</protein>
<dbReference type="Proteomes" id="UP000799118">
    <property type="component" value="Unassembled WGS sequence"/>
</dbReference>
<proteinExistence type="predicted"/>
<evidence type="ECO:0000313" key="3">
    <source>
        <dbReference type="Proteomes" id="UP000799118"/>
    </source>
</evidence>
<reference evidence="2" key="1">
    <citation type="journal article" date="2019" name="Environ. Microbiol.">
        <title>Fungal ecological strategies reflected in gene transcription - a case study of two litter decomposers.</title>
        <authorList>
            <person name="Barbi F."/>
            <person name="Kohler A."/>
            <person name="Barry K."/>
            <person name="Baskaran P."/>
            <person name="Daum C."/>
            <person name="Fauchery L."/>
            <person name="Ihrmark K."/>
            <person name="Kuo A."/>
            <person name="LaButti K."/>
            <person name="Lipzen A."/>
            <person name="Morin E."/>
            <person name="Grigoriev I.V."/>
            <person name="Henrissat B."/>
            <person name="Lindahl B."/>
            <person name="Martin F."/>
        </authorList>
    </citation>
    <scope>NUCLEOTIDE SEQUENCE</scope>
    <source>
        <strain evidence="2">JB14</strain>
    </source>
</reference>
<dbReference type="EMBL" id="ML769620">
    <property type="protein sequence ID" value="KAE9391543.1"/>
    <property type="molecule type" value="Genomic_DNA"/>
</dbReference>
<name>A0A6A4H1E6_9AGAR</name>
<sequence>MDLEDDHEEDLDTTFLYNHQLATRKITQNVKSQTNVAGGHTSSSVEPGGDAVNVTVRWEPHPLNALAMAKKADVWTFKLDRTDNFSDLFESVAEEANIFSDNLVMTYRGSRFFSLVTPQTLNIWSDAEFAACDLSTYEYKRKLAAQAHAQPEPSKPSTKPSQSQSKPQISKPNPDADILDLGSDSDSPEEQGEEPNDPIPIKLPKFKLVLGSGLTSRDITLNVKSATKYGAIVKAFLKKAGLEKYLALMEGGVVRRKSRGGKALLRQRLRATRSRS</sequence>
<dbReference type="OrthoDB" id="3365399at2759"/>
<gene>
    <name evidence="2" type="ORF">BT96DRAFT_1024025</name>
</gene>
<organism evidence="2 3">
    <name type="scientific">Gymnopus androsaceus JB14</name>
    <dbReference type="NCBI Taxonomy" id="1447944"/>
    <lineage>
        <taxon>Eukaryota</taxon>
        <taxon>Fungi</taxon>
        <taxon>Dikarya</taxon>
        <taxon>Basidiomycota</taxon>
        <taxon>Agaricomycotina</taxon>
        <taxon>Agaricomycetes</taxon>
        <taxon>Agaricomycetidae</taxon>
        <taxon>Agaricales</taxon>
        <taxon>Marasmiineae</taxon>
        <taxon>Omphalotaceae</taxon>
        <taxon>Gymnopus</taxon>
    </lineage>
</organism>
<keyword evidence="3" id="KW-1185">Reference proteome</keyword>
<feature type="compositionally biased region" description="Low complexity" evidence="1">
    <location>
        <begin position="150"/>
        <end position="172"/>
    </location>
</feature>
<accession>A0A6A4H1E6</accession>
<evidence type="ECO:0000313" key="2">
    <source>
        <dbReference type="EMBL" id="KAE9391543.1"/>
    </source>
</evidence>
<feature type="compositionally biased region" description="Acidic residues" evidence="1">
    <location>
        <begin position="186"/>
        <end position="196"/>
    </location>
</feature>
<evidence type="ECO:0000256" key="1">
    <source>
        <dbReference type="SAM" id="MobiDB-lite"/>
    </source>
</evidence>
<dbReference type="Gene3D" id="3.10.20.90">
    <property type="entry name" value="Phosphatidylinositol 3-kinase Catalytic Subunit, Chain A, domain 1"/>
    <property type="match status" value="1"/>
</dbReference>